<evidence type="ECO:0000313" key="1">
    <source>
        <dbReference type="Proteomes" id="UP000887576"/>
    </source>
</evidence>
<organism evidence="1 2">
    <name type="scientific">Panagrolaimus sp. JU765</name>
    <dbReference type="NCBI Taxonomy" id="591449"/>
    <lineage>
        <taxon>Eukaryota</taxon>
        <taxon>Metazoa</taxon>
        <taxon>Ecdysozoa</taxon>
        <taxon>Nematoda</taxon>
        <taxon>Chromadorea</taxon>
        <taxon>Rhabditida</taxon>
        <taxon>Tylenchina</taxon>
        <taxon>Panagrolaimomorpha</taxon>
        <taxon>Panagrolaimoidea</taxon>
        <taxon>Panagrolaimidae</taxon>
        <taxon>Panagrolaimus</taxon>
    </lineage>
</organism>
<dbReference type="Proteomes" id="UP000887576">
    <property type="component" value="Unplaced"/>
</dbReference>
<protein>
    <submittedName>
        <fullName evidence="2">Acyltransferase</fullName>
    </submittedName>
</protein>
<proteinExistence type="predicted"/>
<accession>A0AC34RDE0</accession>
<sequence length="399" mass="45849">MIASENLFYDKFFDETKSESEYFPNEINIGCNFREFWQNTDRLNYVARKVSPPKIHKFSRKSKRKMKWAPLAVPLERRLQTGAVCYFVFIFILAPGITLFLPLYLLFFTSYWWLMALYLGWMVYDWKAPETGSHPSDWMKKGKVWEYFASYFPIKLVKTAELSPNHNYIIGCHPHGILGISTFANLGTDATGWSKTFEGIFPRLCTLPSQFYFPFRRDLATASGIISSSANSIDHVLNSKEKGQAVGIILGGAEEALDSHPDNFDLKLSSRKGFIKIALKNGAHLVPMYNFGENCTYHQVENQRGTKLRNFQSKFKQYCGFSPPFFMGRGIFNYSFGLLPYRTPIFSVVGKPIPVKKNLNPTQEEIDQLHAEYCANLTQLFEENKTKYGISPDAKLNIY</sequence>
<evidence type="ECO:0000313" key="2">
    <source>
        <dbReference type="WBParaSite" id="JU765_v2.g5737.t1"/>
    </source>
</evidence>
<dbReference type="WBParaSite" id="JU765_v2.g5737.t1">
    <property type="protein sequence ID" value="JU765_v2.g5737.t1"/>
    <property type="gene ID" value="JU765_v2.g5737"/>
</dbReference>
<reference evidence="2" key="1">
    <citation type="submission" date="2022-11" db="UniProtKB">
        <authorList>
            <consortium name="WormBaseParasite"/>
        </authorList>
    </citation>
    <scope>IDENTIFICATION</scope>
</reference>
<name>A0AC34RDE0_9BILA</name>